<evidence type="ECO:0000256" key="8">
    <source>
        <dbReference type="SAM" id="MobiDB-lite"/>
    </source>
</evidence>
<dbReference type="FunFam" id="3.30.70.3490:FF:000033">
    <property type="match status" value="1"/>
</dbReference>
<keyword evidence="5" id="KW-0446">Lipid-binding</keyword>
<feature type="compositionally biased region" description="Basic and acidic residues" evidence="8">
    <location>
        <begin position="433"/>
        <end position="443"/>
    </location>
</feature>
<evidence type="ECO:0000259" key="9">
    <source>
        <dbReference type="PROSITE" id="PS50003"/>
    </source>
</evidence>
<feature type="domain" description="PH" evidence="9">
    <location>
        <begin position="270"/>
        <end position="372"/>
    </location>
</feature>
<dbReference type="InterPro" id="IPR018494">
    <property type="entry name" value="Oxysterol-bd_CS"/>
</dbReference>
<dbReference type="Pfam" id="PF12796">
    <property type="entry name" value="Ank_2"/>
    <property type="match status" value="1"/>
</dbReference>
<dbReference type="AlphaFoldDB" id="A0A371CXS0"/>
<protein>
    <recommendedName>
        <fullName evidence="9">PH domain-containing protein</fullName>
    </recommendedName>
</protein>
<dbReference type="GO" id="GO:0032934">
    <property type="term" value="F:sterol binding"/>
    <property type="evidence" value="ECO:0007669"/>
    <property type="project" value="TreeGrafter"/>
</dbReference>
<dbReference type="PROSITE" id="PS01013">
    <property type="entry name" value="OSBP"/>
    <property type="match status" value="1"/>
</dbReference>
<dbReference type="Gene3D" id="1.25.40.20">
    <property type="entry name" value="Ankyrin repeat-containing domain"/>
    <property type="match status" value="2"/>
</dbReference>
<dbReference type="Pfam" id="PF01237">
    <property type="entry name" value="Oxysterol_BP"/>
    <property type="match status" value="1"/>
</dbReference>
<feature type="region of interest" description="Disordered" evidence="8">
    <location>
        <begin position="575"/>
        <end position="656"/>
    </location>
</feature>
<sequence length="1138" mass="127736">MWYVDGSRMYTDTCPVDGTGLDSLYQVRLLSALRSGDPARIHPFLTDFSKDRRNSAENDVDLGAAALHLAIRCASCETISLLLSHRSISPNAIYPPGSGTTALHLAASLSRTDVVNLLLEQDGIDDSLRDSQGRTVLDVARGKDTIRAIRDSRALLTASYRSLLRSYILSPHNDPPPEALLKLLDSPRVRLVDLSYLDDASGRTLLHEAARRKDLRLVEKAIRAGADVFVRDRKGRPVYESAPKDDKVRAFLRQFTNQDNSLIQEPSSEPPELRGYLNKYTNVAKGYNTRWFVLHQGVLSYYRHQDDENLACRGSIAMRTAVLSVPTGTSGLRFEVHSTPSRGHSSVQKWYLKANHPVEASRWITALQKSMEIARRESEQQDRRSGESSAPSLKPSLSISGSSYHAHRRNDRATGALVSTASSAGDAESGGETNDRHDGYDLFEGPEHEAETVAEDSTSEAGSTNQVPHANAFELQGNALMAQVDLAAQLLSGLPAQVPGSPRAVELSKALTDTFQSVSGMLSEYVSMVKEREEWYKSKLERERERQNIWEESLQAVVREGDMLEKELRSRFRRRSRTASVGQDGTIRRRPTALVSSPTSEEATTPVAAYPTPVLQPELSSPPPGENVPTPTGTIAERRADRQSMPAASALDDEMGDTDEEDEFFDAIESNTLPNLVITQSLIQPSSAQQFLSREVYAAYLKLRDRLSITSDDRPPMSLWAVLKNSIGKDLTKISFPVFFNEPTSMLQRMAEDMEFSECLDAACAENDPHRRIAFVAAFAMSNYSSTIGRIAKPFNPMLSETFEYVRHDKQYRYVSEQVSHHPPISACWAESPMWRYYGEVDAQNKFMGKSFEIRPTGVAHAELLLPEERAPDYPKAKGVRAEGRVVEHYSWKKVTTNISGFILGSPTIDHYGDMVITNHRTGDKCVLTFKPRGWRGKDAYEISGYVQDKEGNITYEIAGRWNSQLVARQVGTGVGQLHPDVAISGPNSPTTNEYILLWRNSVKPPAPFNLTPFAITLNDCPEDTLKPYVCPTDCRMRPDQRAFELGKYERANDLKQKQEEFQRQVRRAREEGRAVPHRPRWFAATTEADTGERVWMPAMVDEQLEYWVEREKVWKKKHDEGEGEWKDVDRIFIDDEP</sequence>
<dbReference type="SUPFAM" id="SSF48403">
    <property type="entry name" value="Ankyrin repeat"/>
    <property type="match status" value="1"/>
</dbReference>
<dbReference type="PROSITE" id="PS50003">
    <property type="entry name" value="PH_DOMAIN"/>
    <property type="match status" value="1"/>
</dbReference>
<dbReference type="InterPro" id="IPR037239">
    <property type="entry name" value="OSBP_sf"/>
</dbReference>
<dbReference type="Gene3D" id="2.40.160.120">
    <property type="match status" value="1"/>
</dbReference>
<feature type="repeat" description="ANK" evidence="6">
    <location>
        <begin position="201"/>
        <end position="233"/>
    </location>
</feature>
<dbReference type="GO" id="GO:0005886">
    <property type="term" value="C:plasma membrane"/>
    <property type="evidence" value="ECO:0007669"/>
    <property type="project" value="TreeGrafter"/>
</dbReference>
<feature type="repeat" description="ANK" evidence="6">
    <location>
        <begin position="98"/>
        <end position="120"/>
    </location>
</feature>
<comment type="similarity">
    <text evidence="1 7">Belongs to the OSBP family.</text>
</comment>
<feature type="compositionally biased region" description="Low complexity" evidence="8">
    <location>
        <begin position="391"/>
        <end position="403"/>
    </location>
</feature>
<dbReference type="PANTHER" id="PTHR10972">
    <property type="entry name" value="OXYSTEROL-BINDING PROTEIN-RELATED"/>
    <property type="match status" value="1"/>
</dbReference>
<proteinExistence type="inferred from homology"/>
<evidence type="ECO:0000256" key="4">
    <source>
        <dbReference type="ARBA" id="ARBA00023055"/>
    </source>
</evidence>
<keyword evidence="11" id="KW-1185">Reference proteome</keyword>
<dbReference type="SMART" id="SM00233">
    <property type="entry name" value="PH"/>
    <property type="match status" value="1"/>
</dbReference>
<dbReference type="GO" id="GO:0006869">
    <property type="term" value="P:lipid transport"/>
    <property type="evidence" value="ECO:0007669"/>
    <property type="project" value="UniProtKB-KW"/>
</dbReference>
<feature type="compositionally biased region" description="Polar residues" evidence="8">
    <location>
        <begin position="594"/>
        <end position="603"/>
    </location>
</feature>
<dbReference type="InterPro" id="IPR000648">
    <property type="entry name" value="Oxysterol-bd"/>
</dbReference>
<dbReference type="PROSITE" id="PS50297">
    <property type="entry name" value="ANK_REP_REGION"/>
    <property type="match status" value="2"/>
</dbReference>
<keyword evidence="2" id="KW-0813">Transport</keyword>
<keyword evidence="4" id="KW-0445">Lipid transport</keyword>
<dbReference type="GO" id="GO:0005635">
    <property type="term" value="C:nuclear envelope"/>
    <property type="evidence" value="ECO:0007669"/>
    <property type="project" value="TreeGrafter"/>
</dbReference>
<dbReference type="InterPro" id="IPR036770">
    <property type="entry name" value="Ankyrin_rpt-contain_sf"/>
</dbReference>
<evidence type="ECO:0000256" key="6">
    <source>
        <dbReference type="PROSITE-ProRule" id="PRU00023"/>
    </source>
</evidence>
<dbReference type="Pfam" id="PF00169">
    <property type="entry name" value="PH"/>
    <property type="match status" value="1"/>
</dbReference>
<keyword evidence="6" id="KW-0040">ANK repeat</keyword>
<evidence type="ECO:0000256" key="3">
    <source>
        <dbReference type="ARBA" id="ARBA00022553"/>
    </source>
</evidence>
<evidence type="ECO:0000256" key="5">
    <source>
        <dbReference type="ARBA" id="ARBA00023121"/>
    </source>
</evidence>
<keyword evidence="3" id="KW-0597">Phosphoprotein</keyword>
<dbReference type="Proteomes" id="UP000256964">
    <property type="component" value="Unassembled WGS sequence"/>
</dbReference>
<evidence type="ECO:0000256" key="1">
    <source>
        <dbReference type="ARBA" id="ARBA00008842"/>
    </source>
</evidence>
<dbReference type="Pfam" id="PF00023">
    <property type="entry name" value="Ank"/>
    <property type="match status" value="1"/>
</dbReference>
<dbReference type="SUPFAM" id="SSF50729">
    <property type="entry name" value="PH domain-like"/>
    <property type="match status" value="1"/>
</dbReference>
<feature type="compositionally biased region" description="Basic and acidic residues" evidence="8">
    <location>
        <begin position="374"/>
        <end position="386"/>
    </location>
</feature>
<dbReference type="GO" id="GO:0005829">
    <property type="term" value="C:cytosol"/>
    <property type="evidence" value="ECO:0007669"/>
    <property type="project" value="TreeGrafter"/>
</dbReference>
<feature type="region of interest" description="Disordered" evidence="8">
    <location>
        <begin position="374"/>
        <end position="443"/>
    </location>
</feature>
<dbReference type="PANTHER" id="PTHR10972:SF205">
    <property type="entry name" value="OXYSTEROL-BINDING PROTEIN 1"/>
    <property type="match status" value="1"/>
</dbReference>
<dbReference type="GO" id="GO:0006887">
    <property type="term" value="P:exocytosis"/>
    <property type="evidence" value="ECO:0007669"/>
    <property type="project" value="TreeGrafter"/>
</dbReference>
<name>A0A371CXS0_9APHY</name>
<dbReference type="InterPro" id="IPR002110">
    <property type="entry name" value="Ankyrin_rpt"/>
</dbReference>
<dbReference type="Gene3D" id="2.30.29.30">
    <property type="entry name" value="Pleckstrin-homology domain (PH domain)/Phosphotyrosine-binding domain (PTB)"/>
    <property type="match status" value="1"/>
</dbReference>
<dbReference type="PROSITE" id="PS50088">
    <property type="entry name" value="ANK_REPEAT"/>
    <property type="match status" value="2"/>
</dbReference>
<dbReference type="FunFam" id="2.40.160.120:FF:000017">
    <property type="entry name" value="Oxysterol-binding protein homolog C2F12.05c"/>
    <property type="match status" value="1"/>
</dbReference>
<dbReference type="GO" id="GO:0034727">
    <property type="term" value="P:piecemeal microautophagy of the nucleus"/>
    <property type="evidence" value="ECO:0007669"/>
    <property type="project" value="TreeGrafter"/>
</dbReference>
<organism evidence="10 11">
    <name type="scientific">Lentinus brumalis</name>
    <dbReference type="NCBI Taxonomy" id="2498619"/>
    <lineage>
        <taxon>Eukaryota</taxon>
        <taxon>Fungi</taxon>
        <taxon>Dikarya</taxon>
        <taxon>Basidiomycota</taxon>
        <taxon>Agaricomycotina</taxon>
        <taxon>Agaricomycetes</taxon>
        <taxon>Polyporales</taxon>
        <taxon>Polyporaceae</taxon>
        <taxon>Lentinus</taxon>
    </lineage>
</organism>
<dbReference type="InterPro" id="IPR011993">
    <property type="entry name" value="PH-like_dom_sf"/>
</dbReference>
<gene>
    <name evidence="10" type="ORF">OH76DRAFT_1537426</name>
</gene>
<accession>A0A371CXS0</accession>
<dbReference type="OrthoDB" id="1854502at2759"/>
<evidence type="ECO:0000313" key="10">
    <source>
        <dbReference type="EMBL" id="RDX45061.1"/>
    </source>
</evidence>
<dbReference type="InterPro" id="IPR001849">
    <property type="entry name" value="PH_domain"/>
</dbReference>
<reference evidence="10 11" key="1">
    <citation type="journal article" date="2018" name="Biotechnol. Biofuels">
        <title>Integrative visual omics of the white-rot fungus Polyporus brumalis exposes the biotechnological potential of its oxidative enzymes for delignifying raw plant biomass.</title>
        <authorList>
            <person name="Miyauchi S."/>
            <person name="Rancon A."/>
            <person name="Drula E."/>
            <person name="Hage H."/>
            <person name="Chaduli D."/>
            <person name="Favel A."/>
            <person name="Grisel S."/>
            <person name="Henrissat B."/>
            <person name="Herpoel-Gimbert I."/>
            <person name="Ruiz-Duenas F.J."/>
            <person name="Chevret D."/>
            <person name="Hainaut M."/>
            <person name="Lin J."/>
            <person name="Wang M."/>
            <person name="Pangilinan J."/>
            <person name="Lipzen A."/>
            <person name="Lesage-Meessen L."/>
            <person name="Navarro D."/>
            <person name="Riley R."/>
            <person name="Grigoriev I.V."/>
            <person name="Zhou S."/>
            <person name="Raouche S."/>
            <person name="Rosso M.N."/>
        </authorList>
    </citation>
    <scope>NUCLEOTIDE SEQUENCE [LARGE SCALE GENOMIC DNA]</scope>
    <source>
        <strain evidence="10 11">BRFM 1820</strain>
    </source>
</reference>
<dbReference type="GO" id="GO:0030011">
    <property type="term" value="P:maintenance of cell polarity"/>
    <property type="evidence" value="ECO:0007669"/>
    <property type="project" value="TreeGrafter"/>
</dbReference>
<dbReference type="STRING" id="139420.A0A371CXS0"/>
<dbReference type="GO" id="GO:0006897">
    <property type="term" value="P:endocytosis"/>
    <property type="evidence" value="ECO:0007669"/>
    <property type="project" value="TreeGrafter"/>
</dbReference>
<evidence type="ECO:0000313" key="11">
    <source>
        <dbReference type="Proteomes" id="UP000256964"/>
    </source>
</evidence>
<evidence type="ECO:0000256" key="2">
    <source>
        <dbReference type="ARBA" id="ARBA00022448"/>
    </source>
</evidence>
<evidence type="ECO:0000256" key="7">
    <source>
        <dbReference type="RuleBase" id="RU003844"/>
    </source>
</evidence>
<dbReference type="EMBL" id="KZ857442">
    <property type="protein sequence ID" value="RDX45061.1"/>
    <property type="molecule type" value="Genomic_DNA"/>
</dbReference>
<dbReference type="SUPFAM" id="SSF144000">
    <property type="entry name" value="Oxysterol-binding protein-like"/>
    <property type="match status" value="1"/>
</dbReference>
<dbReference type="CDD" id="cd13292">
    <property type="entry name" value="PH_Osh1p_Osh2p_yeast"/>
    <property type="match status" value="1"/>
</dbReference>
<dbReference type="GO" id="GO:0097038">
    <property type="term" value="C:perinuclear endoplasmic reticulum"/>
    <property type="evidence" value="ECO:0007669"/>
    <property type="project" value="TreeGrafter"/>
</dbReference>
<dbReference type="SMART" id="SM00248">
    <property type="entry name" value="ANK"/>
    <property type="match status" value="3"/>
</dbReference>